<dbReference type="SUPFAM" id="SSF74650">
    <property type="entry name" value="Galactose mutarotase-like"/>
    <property type="match status" value="1"/>
</dbReference>
<protein>
    <recommendedName>
        <fullName evidence="4 8">Beta-galactosidase</fullName>
        <ecNumber evidence="3 8">3.2.1.23</ecNumber>
    </recommendedName>
    <alternativeName>
        <fullName evidence="7 8">Lactase</fullName>
    </alternativeName>
</protein>
<evidence type="ECO:0000313" key="10">
    <source>
        <dbReference type="EMBL" id="SEM49041.1"/>
    </source>
</evidence>
<dbReference type="GO" id="GO:0009341">
    <property type="term" value="C:beta-galactosidase complex"/>
    <property type="evidence" value="ECO:0007669"/>
    <property type="project" value="InterPro"/>
</dbReference>
<dbReference type="GO" id="GO:0004565">
    <property type="term" value="F:beta-galactosidase activity"/>
    <property type="evidence" value="ECO:0007669"/>
    <property type="project" value="UniProtKB-EC"/>
</dbReference>
<evidence type="ECO:0000256" key="8">
    <source>
        <dbReference type="RuleBase" id="RU361154"/>
    </source>
</evidence>
<dbReference type="InterPro" id="IPR017853">
    <property type="entry name" value="GH"/>
</dbReference>
<dbReference type="InterPro" id="IPR013783">
    <property type="entry name" value="Ig-like_fold"/>
</dbReference>
<dbReference type="InterPro" id="IPR023230">
    <property type="entry name" value="Glyco_hydro_2_CS"/>
</dbReference>
<dbReference type="SUPFAM" id="SSF51445">
    <property type="entry name" value="(Trans)glycosidases"/>
    <property type="match status" value="1"/>
</dbReference>
<dbReference type="InterPro" id="IPR011013">
    <property type="entry name" value="Gal_mutarotase_sf_dom"/>
</dbReference>
<dbReference type="GO" id="GO:0030246">
    <property type="term" value="F:carbohydrate binding"/>
    <property type="evidence" value="ECO:0007669"/>
    <property type="project" value="InterPro"/>
</dbReference>
<dbReference type="InterPro" id="IPR032312">
    <property type="entry name" value="LacZ_4"/>
</dbReference>
<dbReference type="Pfam" id="PF16353">
    <property type="entry name" value="LacZ_4"/>
    <property type="match status" value="1"/>
</dbReference>
<dbReference type="InterPro" id="IPR004199">
    <property type="entry name" value="B-gal_small/dom_5"/>
</dbReference>
<evidence type="ECO:0000313" key="11">
    <source>
        <dbReference type="Proteomes" id="UP000199158"/>
    </source>
</evidence>
<keyword evidence="6 8" id="KW-0326">Glycosidase</keyword>
<dbReference type="InterPro" id="IPR014718">
    <property type="entry name" value="GH-type_carb-bd"/>
</dbReference>
<dbReference type="Pfam" id="PF02837">
    <property type="entry name" value="Glyco_hydro_2_N"/>
    <property type="match status" value="1"/>
</dbReference>
<evidence type="ECO:0000256" key="6">
    <source>
        <dbReference type="ARBA" id="ARBA00023295"/>
    </source>
</evidence>
<dbReference type="AlphaFoldDB" id="A0A1H7YT34"/>
<dbReference type="PANTHER" id="PTHR46323:SF2">
    <property type="entry name" value="BETA-GALACTOSIDASE"/>
    <property type="match status" value="1"/>
</dbReference>
<dbReference type="EMBL" id="FOCG01000001">
    <property type="protein sequence ID" value="SEM49041.1"/>
    <property type="molecule type" value="Genomic_DNA"/>
</dbReference>
<evidence type="ECO:0000256" key="4">
    <source>
        <dbReference type="ARBA" id="ARBA00013303"/>
    </source>
</evidence>
<dbReference type="InterPro" id="IPR050347">
    <property type="entry name" value="Bact_Beta-galactosidase"/>
</dbReference>
<evidence type="ECO:0000256" key="7">
    <source>
        <dbReference type="ARBA" id="ARBA00032230"/>
    </source>
</evidence>
<feature type="domain" description="Beta galactosidase small chain/" evidence="9">
    <location>
        <begin position="731"/>
        <end position="1000"/>
    </location>
</feature>
<evidence type="ECO:0000256" key="1">
    <source>
        <dbReference type="ARBA" id="ARBA00001412"/>
    </source>
</evidence>
<dbReference type="InterPro" id="IPR023232">
    <property type="entry name" value="Glyco_hydro_2_AS"/>
</dbReference>
<dbReference type="PROSITE" id="PS00608">
    <property type="entry name" value="GLYCOSYL_HYDROL_F2_2"/>
    <property type="match status" value="1"/>
</dbReference>
<dbReference type="Pfam" id="PF00703">
    <property type="entry name" value="Glyco_hydro_2"/>
    <property type="match status" value="1"/>
</dbReference>
<dbReference type="PROSITE" id="PS00719">
    <property type="entry name" value="GLYCOSYL_HYDROL_F2_1"/>
    <property type="match status" value="1"/>
</dbReference>
<dbReference type="OrthoDB" id="9762066at2"/>
<dbReference type="SMART" id="SM01038">
    <property type="entry name" value="Bgal_small_N"/>
    <property type="match status" value="1"/>
</dbReference>
<gene>
    <name evidence="10" type="ORF">SAMN05216180_0218</name>
</gene>
<dbReference type="EC" id="3.2.1.23" evidence="3 8"/>
<evidence type="ECO:0000256" key="5">
    <source>
        <dbReference type="ARBA" id="ARBA00022801"/>
    </source>
</evidence>
<dbReference type="Pfam" id="PF02929">
    <property type="entry name" value="Bgal_small_N"/>
    <property type="match status" value="1"/>
</dbReference>
<dbReference type="GO" id="GO:0005990">
    <property type="term" value="P:lactose catabolic process"/>
    <property type="evidence" value="ECO:0007669"/>
    <property type="project" value="TreeGrafter"/>
</dbReference>
<evidence type="ECO:0000256" key="3">
    <source>
        <dbReference type="ARBA" id="ARBA00012756"/>
    </source>
</evidence>
<reference evidence="10 11" key="1">
    <citation type="submission" date="2016-10" db="EMBL/GenBank/DDBJ databases">
        <authorList>
            <person name="de Groot N.N."/>
        </authorList>
    </citation>
    <scope>NUCLEOTIDE SEQUENCE [LARGE SCALE GENOMIC DNA]</scope>
    <source>
        <strain evidence="10 11">CGMCC 1.5070</strain>
    </source>
</reference>
<proteinExistence type="inferred from homology"/>
<dbReference type="RefSeq" id="WP_092750807.1">
    <property type="nucleotide sequence ID" value="NZ_FOCG01000001.1"/>
</dbReference>
<dbReference type="SUPFAM" id="SSF49303">
    <property type="entry name" value="beta-Galactosidase/glucuronidase domain"/>
    <property type="match status" value="2"/>
</dbReference>
<dbReference type="Gene3D" id="3.20.20.80">
    <property type="entry name" value="Glycosidases"/>
    <property type="match status" value="1"/>
</dbReference>
<dbReference type="Gene3D" id="2.70.98.10">
    <property type="match status" value="1"/>
</dbReference>
<dbReference type="InterPro" id="IPR006102">
    <property type="entry name" value="Ig-like_GH2"/>
</dbReference>
<keyword evidence="5 8" id="KW-0378">Hydrolase</keyword>
<organism evidence="10 11">
    <name type="scientific">Hydrogenoanaerobacterium saccharovorans</name>
    <dbReference type="NCBI Taxonomy" id="474960"/>
    <lineage>
        <taxon>Bacteria</taxon>
        <taxon>Bacillati</taxon>
        <taxon>Bacillota</taxon>
        <taxon>Clostridia</taxon>
        <taxon>Eubacteriales</taxon>
        <taxon>Oscillospiraceae</taxon>
        <taxon>Hydrogenoanaerobacterium</taxon>
    </lineage>
</organism>
<dbReference type="PANTHER" id="PTHR46323">
    <property type="entry name" value="BETA-GALACTOSIDASE"/>
    <property type="match status" value="1"/>
</dbReference>
<dbReference type="Gene3D" id="2.60.120.260">
    <property type="entry name" value="Galactose-binding domain-like"/>
    <property type="match status" value="1"/>
</dbReference>
<comment type="catalytic activity">
    <reaction evidence="1 8">
        <text>Hydrolysis of terminal non-reducing beta-D-galactose residues in beta-D-galactosides.</text>
        <dbReference type="EC" id="3.2.1.23"/>
    </reaction>
</comment>
<dbReference type="STRING" id="474960.SAMN05216180_0218"/>
<dbReference type="Proteomes" id="UP000199158">
    <property type="component" value="Unassembled WGS sequence"/>
</dbReference>
<dbReference type="InterPro" id="IPR006103">
    <property type="entry name" value="Glyco_hydro_2_cat"/>
</dbReference>
<evidence type="ECO:0000259" key="9">
    <source>
        <dbReference type="SMART" id="SM01038"/>
    </source>
</evidence>
<evidence type="ECO:0000256" key="2">
    <source>
        <dbReference type="ARBA" id="ARBA00007401"/>
    </source>
</evidence>
<dbReference type="InterPro" id="IPR006104">
    <property type="entry name" value="Glyco_hydro_2_N"/>
</dbReference>
<dbReference type="SUPFAM" id="SSF49785">
    <property type="entry name" value="Galactose-binding domain-like"/>
    <property type="match status" value="1"/>
</dbReference>
<dbReference type="InterPro" id="IPR006101">
    <property type="entry name" value="Glyco_hydro_2"/>
</dbReference>
<sequence length="1002" mass="114259">MAKKIHHFDYSFISDPKVFAVNRIPAHSDHVFYGVDVLGEKCDARQYLNGKWKIEVSHTLASANRNFFEKGYDVSGWKDIMVPSNIEMTGLIPPHYVNTMYPWDGLEYLRPPQVPQEWNPTASYVKTFSLTSNLKNKPLFISFQGVQSAFALWLNGKFVGYSEDSFTSADFELTEYLCDGENTLAVQVYKYSSGSWLEDQDYWRFSGIFRDVFLYTTPSTHIFDIDLRTNLNDSFCCAEMSVTLKMQGELKGNIACALKDAQGEIVLDIQNTVQEQIVMSAAVEKPNLWSAEVPYLYTAEFIVYNEQGQPVEFVSQQVGFRRLEMIDKIYHINGKRIVFNGVNRHEFSHTKGRAITKEDMLWDICFLKQNNLNAVRTSHYPNNSLWYSLCDEYGIYVIDEANLESHGSWQKMGAVEPSWAIPDCNPDWRDATLDRGLSMLQRDKNHPSVVIWSCGNESYGGEIIYEMAEMFRKMDSTRAVHYEGVFHDRRYNDSSDFESRMYAKATEIETYLNNDPQKPFIHCEYSHAMGNSCGAMHKYTDLAHKYPLYQGGFLWDYIDQGILAKDCYGEEYIAFGGDFNDRPTDYNFCTNGIVFADRKPSPKIAEVKYLYQNFRITPDQTGATIENDSLFTNANHYTLVWSLEKDGCKQVSGEMTVDVEPGIKKYIPIAYPVVEDGGVYTYNVSLQLKQDTKWAQKGHETAYGQTIITIPTPKTVQDNPITVIEGDVNIGIKGKDFHALFAKNLGALISYRYKGKEMVDSMPMPTFWRAPTDNDRGNGFHLQSAQWKLASLYRTCIEMQLSKTDHSATVTCVYQLHTNPEAQCKVVYTLFGDGEVKVQIIYKGIEGMSSMPLFGIEFIIPQRYSHIEWFANGPLENYSDRKHGTKLQRFQSEVGDEVTAYVVPQECGNRTGVRSAAVTDDEGRGLLFTSEEMELSVLPYTAHELENARHHFDLPKSRHTVVRAASAQCGVGGDDSWGAPIHPEYLIDSQKDQYLEFSFKGL</sequence>
<dbReference type="InterPro" id="IPR008979">
    <property type="entry name" value="Galactose-bd-like_sf"/>
</dbReference>
<keyword evidence="11" id="KW-1185">Reference proteome</keyword>
<dbReference type="Pfam" id="PF02836">
    <property type="entry name" value="Glyco_hydro_2_C"/>
    <property type="match status" value="1"/>
</dbReference>
<dbReference type="InterPro" id="IPR036156">
    <property type="entry name" value="Beta-gal/glucu_dom_sf"/>
</dbReference>
<accession>A0A1H7YT34</accession>
<comment type="similarity">
    <text evidence="2 8">Belongs to the glycosyl hydrolase 2 family.</text>
</comment>
<dbReference type="PRINTS" id="PR00132">
    <property type="entry name" value="GLHYDRLASE2"/>
</dbReference>
<name>A0A1H7YT34_9FIRM</name>
<dbReference type="Gene3D" id="2.60.40.10">
    <property type="entry name" value="Immunoglobulins"/>
    <property type="match status" value="2"/>
</dbReference>